<comment type="similarity">
    <text evidence="2 5">Belongs to the bacterial histone-like protein family.</text>
</comment>
<dbReference type="RefSeq" id="WP_377213329.1">
    <property type="nucleotide sequence ID" value="NZ_JBHTJV010000013.1"/>
</dbReference>
<dbReference type="Gene3D" id="4.10.520.10">
    <property type="entry name" value="IHF-like DNA-binding proteins"/>
    <property type="match status" value="1"/>
</dbReference>
<name>A0ABW3FIM9_9HYPH</name>
<organism evidence="6 7">
    <name type="scientific">Pseudahrensia aquimaris</name>
    <dbReference type="NCBI Taxonomy" id="744461"/>
    <lineage>
        <taxon>Bacteria</taxon>
        <taxon>Pseudomonadati</taxon>
        <taxon>Pseudomonadota</taxon>
        <taxon>Alphaproteobacteria</taxon>
        <taxon>Hyphomicrobiales</taxon>
        <taxon>Ahrensiaceae</taxon>
        <taxon>Pseudahrensia</taxon>
    </lineage>
</organism>
<dbReference type="InterPro" id="IPR000119">
    <property type="entry name" value="Hist_DNA-bd"/>
</dbReference>
<evidence type="ECO:0000256" key="5">
    <source>
        <dbReference type="RuleBase" id="RU003939"/>
    </source>
</evidence>
<evidence type="ECO:0000313" key="6">
    <source>
        <dbReference type="EMBL" id="MFD0917467.1"/>
    </source>
</evidence>
<keyword evidence="4 6" id="KW-0238">DNA-binding</keyword>
<dbReference type="PANTHER" id="PTHR33175:SF12">
    <property type="entry name" value="DNA-BINDING PROTEIN HU-ALPHA"/>
    <property type="match status" value="1"/>
</dbReference>
<dbReference type="SUPFAM" id="SSF47729">
    <property type="entry name" value="IHF-like DNA-binding proteins"/>
    <property type="match status" value="1"/>
</dbReference>
<dbReference type="PANTHER" id="PTHR33175">
    <property type="entry name" value="DNA-BINDING PROTEIN HU"/>
    <property type="match status" value="1"/>
</dbReference>
<dbReference type="SMART" id="SM00411">
    <property type="entry name" value="BHL"/>
    <property type="match status" value="1"/>
</dbReference>
<dbReference type="PRINTS" id="PR01727">
    <property type="entry name" value="DNABINDINGHU"/>
</dbReference>
<comment type="function">
    <text evidence="1">Histone-like DNA-binding protein which is capable of wrapping DNA to stabilize it, and thus to prevent its denaturation under extreme environmental conditions.</text>
</comment>
<evidence type="ECO:0000256" key="1">
    <source>
        <dbReference type="ARBA" id="ARBA00003819"/>
    </source>
</evidence>
<protein>
    <submittedName>
        <fullName evidence="6">HU family DNA-binding protein</fullName>
    </submittedName>
</protein>
<proteinExistence type="inferred from homology"/>
<evidence type="ECO:0000256" key="2">
    <source>
        <dbReference type="ARBA" id="ARBA00010529"/>
    </source>
</evidence>
<sequence>MNKNELISDIAGRSGLTKEQAGSALEATLDAITDAMKGGNEVRLLGFGNFSATHRPAKMGRNPQTGAPVEIKAANVPKFKAGKGLKDKLN</sequence>
<dbReference type="GO" id="GO:0003677">
    <property type="term" value="F:DNA binding"/>
    <property type="evidence" value="ECO:0007669"/>
    <property type="project" value="UniProtKB-KW"/>
</dbReference>
<gene>
    <name evidence="6" type="ORF">ACFQ14_13730</name>
</gene>
<evidence type="ECO:0000256" key="4">
    <source>
        <dbReference type="ARBA" id="ARBA00023125"/>
    </source>
</evidence>
<reference evidence="7" key="1">
    <citation type="journal article" date="2019" name="Int. J. Syst. Evol. Microbiol.">
        <title>The Global Catalogue of Microorganisms (GCM) 10K type strain sequencing project: providing services to taxonomists for standard genome sequencing and annotation.</title>
        <authorList>
            <consortium name="The Broad Institute Genomics Platform"/>
            <consortium name="The Broad Institute Genome Sequencing Center for Infectious Disease"/>
            <person name="Wu L."/>
            <person name="Ma J."/>
        </authorList>
    </citation>
    <scope>NUCLEOTIDE SEQUENCE [LARGE SCALE GENOMIC DNA]</scope>
    <source>
        <strain evidence="7">CCUG 60023</strain>
    </source>
</reference>
<keyword evidence="3" id="KW-0226">DNA condensation</keyword>
<accession>A0ABW3FIM9</accession>
<dbReference type="EMBL" id="JBHTJV010000013">
    <property type="protein sequence ID" value="MFD0917467.1"/>
    <property type="molecule type" value="Genomic_DNA"/>
</dbReference>
<dbReference type="InterPro" id="IPR010992">
    <property type="entry name" value="IHF-like_DNA-bd_dom_sf"/>
</dbReference>
<comment type="caution">
    <text evidence="6">The sequence shown here is derived from an EMBL/GenBank/DDBJ whole genome shotgun (WGS) entry which is preliminary data.</text>
</comment>
<dbReference type="Pfam" id="PF00216">
    <property type="entry name" value="Bac_DNA_binding"/>
    <property type="match status" value="1"/>
</dbReference>
<dbReference type="Proteomes" id="UP001597101">
    <property type="component" value="Unassembled WGS sequence"/>
</dbReference>
<evidence type="ECO:0000256" key="3">
    <source>
        <dbReference type="ARBA" id="ARBA00023067"/>
    </source>
</evidence>
<evidence type="ECO:0000313" key="7">
    <source>
        <dbReference type="Proteomes" id="UP001597101"/>
    </source>
</evidence>
<keyword evidence="7" id="KW-1185">Reference proteome</keyword>
<dbReference type="CDD" id="cd13831">
    <property type="entry name" value="HU"/>
    <property type="match status" value="1"/>
</dbReference>